<evidence type="ECO:0000259" key="1">
    <source>
        <dbReference type="Pfam" id="PF24476"/>
    </source>
</evidence>
<dbReference type="EMBL" id="QJNU01000235">
    <property type="protein sequence ID" value="RYP03945.1"/>
    <property type="molecule type" value="Genomic_DNA"/>
</dbReference>
<dbReference type="PANTHER" id="PTHR35186">
    <property type="entry name" value="ANK_REP_REGION DOMAIN-CONTAINING PROTEIN"/>
    <property type="match status" value="1"/>
</dbReference>
<comment type="caution">
    <text evidence="2">The sequence shown here is derived from an EMBL/GenBank/DDBJ whole genome shotgun (WGS) entry which is preliminary data.</text>
</comment>
<dbReference type="PANTHER" id="PTHR35186:SF4">
    <property type="entry name" value="PRION-INHIBITION AND PROPAGATION HELO DOMAIN-CONTAINING PROTEIN"/>
    <property type="match status" value="1"/>
</dbReference>
<name>A0A4Q4TBE3_9PEZI</name>
<reference evidence="2 3" key="1">
    <citation type="submission" date="2018-06" db="EMBL/GenBank/DDBJ databases">
        <title>Complete Genomes of Monosporascus.</title>
        <authorList>
            <person name="Robinson A.J."/>
            <person name="Natvig D.O."/>
        </authorList>
    </citation>
    <scope>NUCLEOTIDE SEQUENCE [LARGE SCALE GENOMIC DNA]</scope>
    <source>
        <strain evidence="2 3">CBS 110550</strain>
    </source>
</reference>
<protein>
    <recommendedName>
        <fullName evidence="1">DUF7580 domain-containing protein</fullName>
    </recommendedName>
</protein>
<keyword evidence="3" id="KW-1185">Reference proteome</keyword>
<sequence length="865" mass="95201">MSGFEIAGVVLGAFPIAILGLEKYREVAKRFGFWHQIRLEYQKTSNELKFHKLSFVRNLKQLLLPLVVDDADVQKLISDPGGKAWKDDAVAKALEGRLQESHGLYLEIMGEMERVMGELNKELAVDVEGVQKALKAQKGVKDAQSANVSTMTKLRPPFNKVSREYQIYRFKFSMGETTRTGLFKELQTYNDRLEKLVTTSDIVSNLKTARQAAQATTASVIDVAICKFWNRADGLYRALLGSWTCICREDHSAHLLLQHRKPPDKHFRLVLSSNSPGNVPGKAAWSTCRIRAEAAQAAQAGHAGATVAKAVSTKLSVQISTPQHRTLAPGKTALSSHRKGHACSVKGRHGVPTVTIPFPGPPACTSGTSSRTLAVNTEDKHLITNLCQSLSTGIQTEFSAGYLEDDEKRYYVFPESTTATSRSEPSVSLGEILSGKIKPALTRRQRLYLSVTLASSFVQLRDTPWISVPWGKQQVFFSHDGDNTNALLLDQPYVVRNFAAAPAKAAALDPQDIGVSSLGIVLLELCFGHVIEQHPSRLRLPSGEENETIKSAFDLIAALEWLKEVNDEVGADFADAVEWCLAGPPSVTVIRAVRNGDPVKDVERMEFMVPLPALARSQFKLEGTSPWSLMVGKWIEHQGRIDLDKVAAYIARETIYDQWCSDTIGELADMQFYHQPSCSAPYGACGCPAFPRGPKVPLLKGYLTSEEHACGLWDVLCHPYAGASRAFGDDAPPWLAWKTGQRNPVLRPLPMGRANLAGTMVRIGQPKDLNSQAQQNLGVKLCLDGVRRVLTASNDLIENYGLIRTGDGAGTQQQLPPFPQRWITYAAACERHFQSTGSRTPSPAFSVEPDGQYAIRGSSELWWKI</sequence>
<feature type="domain" description="DUF7580" evidence="1">
    <location>
        <begin position="417"/>
        <end position="581"/>
    </location>
</feature>
<dbReference type="Proteomes" id="UP000293360">
    <property type="component" value="Unassembled WGS sequence"/>
</dbReference>
<organism evidence="2 3">
    <name type="scientific">Monosporascus ibericus</name>
    <dbReference type="NCBI Taxonomy" id="155417"/>
    <lineage>
        <taxon>Eukaryota</taxon>
        <taxon>Fungi</taxon>
        <taxon>Dikarya</taxon>
        <taxon>Ascomycota</taxon>
        <taxon>Pezizomycotina</taxon>
        <taxon>Sordariomycetes</taxon>
        <taxon>Xylariomycetidae</taxon>
        <taxon>Xylariales</taxon>
        <taxon>Xylariales incertae sedis</taxon>
        <taxon>Monosporascus</taxon>
    </lineage>
</organism>
<proteinExistence type="predicted"/>
<dbReference type="OrthoDB" id="3565018at2759"/>
<accession>A0A4Q4TBE3</accession>
<gene>
    <name evidence="2" type="ORF">DL764_004779</name>
</gene>
<evidence type="ECO:0000313" key="3">
    <source>
        <dbReference type="Proteomes" id="UP000293360"/>
    </source>
</evidence>
<dbReference type="InterPro" id="IPR056002">
    <property type="entry name" value="DUF7580"/>
</dbReference>
<dbReference type="STRING" id="155417.A0A4Q4TBE3"/>
<evidence type="ECO:0000313" key="2">
    <source>
        <dbReference type="EMBL" id="RYP03945.1"/>
    </source>
</evidence>
<dbReference type="Pfam" id="PF24476">
    <property type="entry name" value="DUF7580"/>
    <property type="match status" value="1"/>
</dbReference>
<dbReference type="AlphaFoldDB" id="A0A4Q4TBE3"/>